<dbReference type="InterPro" id="IPR043502">
    <property type="entry name" value="DNA/RNA_pol_sf"/>
</dbReference>
<dbReference type="CDD" id="cd01650">
    <property type="entry name" value="RT_nLTR_like"/>
    <property type="match status" value="1"/>
</dbReference>
<reference evidence="3" key="1">
    <citation type="journal article" date="2014" name="Science">
        <title>Ancient hybridizations among the ancestral genomes of bread wheat.</title>
        <authorList>
            <consortium name="International Wheat Genome Sequencing Consortium,"/>
            <person name="Marcussen T."/>
            <person name="Sandve S.R."/>
            <person name="Heier L."/>
            <person name="Spannagl M."/>
            <person name="Pfeifer M."/>
            <person name="Jakobsen K.S."/>
            <person name="Wulff B.B."/>
            <person name="Steuernagel B."/>
            <person name="Mayer K.F."/>
            <person name="Olsen O.A."/>
        </authorList>
    </citation>
    <scope>NUCLEOTIDE SEQUENCE [LARGE SCALE GENOMIC DNA]</scope>
    <source>
        <strain evidence="3">cv. AL8/78</strain>
    </source>
</reference>
<dbReference type="Proteomes" id="UP000015105">
    <property type="component" value="Chromosome 2D"/>
</dbReference>
<organism evidence="2 3">
    <name type="scientific">Aegilops tauschii subsp. strangulata</name>
    <name type="common">Goatgrass</name>
    <dbReference type="NCBI Taxonomy" id="200361"/>
    <lineage>
        <taxon>Eukaryota</taxon>
        <taxon>Viridiplantae</taxon>
        <taxon>Streptophyta</taxon>
        <taxon>Embryophyta</taxon>
        <taxon>Tracheophyta</taxon>
        <taxon>Spermatophyta</taxon>
        <taxon>Magnoliopsida</taxon>
        <taxon>Liliopsida</taxon>
        <taxon>Poales</taxon>
        <taxon>Poaceae</taxon>
        <taxon>BOP clade</taxon>
        <taxon>Pooideae</taxon>
        <taxon>Triticodae</taxon>
        <taxon>Triticeae</taxon>
        <taxon>Triticinae</taxon>
        <taxon>Aegilops</taxon>
    </lineage>
</organism>
<dbReference type="SUPFAM" id="SSF56672">
    <property type="entry name" value="DNA/RNA polymerases"/>
    <property type="match status" value="1"/>
</dbReference>
<reference evidence="3" key="2">
    <citation type="journal article" date="2017" name="Nat. Plants">
        <title>The Aegilops tauschii genome reveals multiple impacts of transposons.</title>
        <authorList>
            <person name="Zhao G."/>
            <person name="Zou C."/>
            <person name="Li K."/>
            <person name="Wang K."/>
            <person name="Li T."/>
            <person name="Gao L."/>
            <person name="Zhang X."/>
            <person name="Wang H."/>
            <person name="Yang Z."/>
            <person name="Liu X."/>
            <person name="Jiang W."/>
            <person name="Mao L."/>
            <person name="Kong X."/>
            <person name="Jiao Y."/>
            <person name="Jia J."/>
        </authorList>
    </citation>
    <scope>NUCLEOTIDE SEQUENCE [LARGE SCALE GENOMIC DNA]</scope>
    <source>
        <strain evidence="3">cv. AL8/78</strain>
    </source>
</reference>
<evidence type="ECO:0000313" key="2">
    <source>
        <dbReference type="EnsemblPlants" id="AET2Gv21167100.1"/>
    </source>
</evidence>
<dbReference type="PANTHER" id="PTHR19446">
    <property type="entry name" value="REVERSE TRANSCRIPTASES"/>
    <property type="match status" value="1"/>
</dbReference>
<reference evidence="2" key="3">
    <citation type="journal article" date="2017" name="Nature">
        <title>Genome sequence of the progenitor of the wheat D genome Aegilops tauschii.</title>
        <authorList>
            <person name="Luo M.C."/>
            <person name="Gu Y.Q."/>
            <person name="Puiu D."/>
            <person name="Wang H."/>
            <person name="Twardziok S.O."/>
            <person name="Deal K.R."/>
            <person name="Huo N."/>
            <person name="Zhu T."/>
            <person name="Wang L."/>
            <person name="Wang Y."/>
            <person name="McGuire P.E."/>
            <person name="Liu S."/>
            <person name="Long H."/>
            <person name="Ramasamy R.K."/>
            <person name="Rodriguez J.C."/>
            <person name="Van S.L."/>
            <person name="Yuan L."/>
            <person name="Wang Z."/>
            <person name="Xia Z."/>
            <person name="Xiao L."/>
            <person name="Anderson O.D."/>
            <person name="Ouyang S."/>
            <person name="Liang Y."/>
            <person name="Zimin A.V."/>
            <person name="Pertea G."/>
            <person name="Qi P."/>
            <person name="Bennetzen J.L."/>
            <person name="Dai X."/>
            <person name="Dawson M.W."/>
            <person name="Muller H.G."/>
            <person name="Kugler K."/>
            <person name="Rivarola-Duarte L."/>
            <person name="Spannagl M."/>
            <person name="Mayer K.F.X."/>
            <person name="Lu F.H."/>
            <person name="Bevan M.W."/>
            <person name="Leroy P."/>
            <person name="Li P."/>
            <person name="You F.M."/>
            <person name="Sun Q."/>
            <person name="Liu Z."/>
            <person name="Lyons E."/>
            <person name="Wicker T."/>
            <person name="Salzberg S.L."/>
            <person name="Devos K.M."/>
            <person name="Dvorak J."/>
        </authorList>
    </citation>
    <scope>NUCLEOTIDE SEQUENCE [LARGE SCALE GENOMIC DNA]</scope>
    <source>
        <strain evidence="2">cv. AL8/78</strain>
    </source>
</reference>
<reference evidence="2" key="4">
    <citation type="submission" date="2019-03" db="UniProtKB">
        <authorList>
            <consortium name="EnsemblPlants"/>
        </authorList>
    </citation>
    <scope>IDENTIFICATION</scope>
</reference>
<evidence type="ECO:0000313" key="3">
    <source>
        <dbReference type="Proteomes" id="UP000015105"/>
    </source>
</evidence>
<accession>A0A453DAZ8</accession>
<dbReference type="Pfam" id="PF00078">
    <property type="entry name" value="RVT_1"/>
    <property type="match status" value="1"/>
</dbReference>
<dbReference type="EnsemblPlants" id="AET2Gv21167100.1">
    <property type="protein sequence ID" value="AET2Gv21167100.1"/>
    <property type="gene ID" value="AET2Gv21167100"/>
</dbReference>
<dbReference type="InterPro" id="IPR000477">
    <property type="entry name" value="RT_dom"/>
</dbReference>
<dbReference type="PROSITE" id="PS50878">
    <property type="entry name" value="RT_POL"/>
    <property type="match status" value="1"/>
</dbReference>
<evidence type="ECO:0000259" key="1">
    <source>
        <dbReference type="PROSITE" id="PS50878"/>
    </source>
</evidence>
<feature type="domain" description="Reverse transcriptase" evidence="1">
    <location>
        <begin position="34"/>
        <end position="216"/>
    </location>
</feature>
<keyword evidence="3" id="KW-1185">Reference proteome</keyword>
<proteinExistence type="predicted"/>
<protein>
    <recommendedName>
        <fullName evidence="1">Reverse transcriptase domain-containing protein</fullName>
    </recommendedName>
</protein>
<dbReference type="Gramene" id="AET2Gv21167100.1">
    <property type="protein sequence ID" value="AET2Gv21167100.1"/>
    <property type="gene ID" value="AET2Gv21167100"/>
</dbReference>
<sequence>MESNRAPGPDNIPAEFYKACWDFVKVDIMRIFEAFHTGTLDVARLDYGVITLIPKMTGAKKIQQFCPICLLRCPYKLITKVLDNRVAIYADKLISRHQNAFIKNRNIMDGVLSLHEVLHHTHNKRKIGVVLKLDFGKAYDKINWDFLLECHRMRGFNDKWCGWIKNILNNGTVSIKLNNETGPYFVSRKGVRQGDPHSPFLFNLAVECLSKMIFNA</sequence>
<reference evidence="2" key="5">
    <citation type="journal article" date="2021" name="G3 (Bethesda)">
        <title>Aegilops tauschii genome assembly Aet v5.0 features greater sequence contiguity and improved annotation.</title>
        <authorList>
            <person name="Wang L."/>
            <person name="Zhu T."/>
            <person name="Rodriguez J.C."/>
            <person name="Deal K.R."/>
            <person name="Dubcovsky J."/>
            <person name="McGuire P.E."/>
            <person name="Lux T."/>
            <person name="Spannagl M."/>
            <person name="Mayer K.F.X."/>
            <person name="Baldrich P."/>
            <person name="Meyers B.C."/>
            <person name="Huo N."/>
            <person name="Gu Y.Q."/>
            <person name="Zhou H."/>
            <person name="Devos K.M."/>
            <person name="Bennetzen J.L."/>
            <person name="Unver T."/>
            <person name="Budak H."/>
            <person name="Gulick P.J."/>
            <person name="Galiba G."/>
            <person name="Kalapos B."/>
            <person name="Nelson D.R."/>
            <person name="Li P."/>
            <person name="You F.M."/>
            <person name="Luo M.C."/>
            <person name="Dvorak J."/>
        </authorList>
    </citation>
    <scope>NUCLEOTIDE SEQUENCE [LARGE SCALE GENOMIC DNA]</scope>
    <source>
        <strain evidence="2">cv. AL8/78</strain>
    </source>
</reference>
<name>A0A453DAZ8_AEGTS</name>
<dbReference type="AlphaFoldDB" id="A0A453DAZ8"/>